<evidence type="ECO:0000313" key="1">
    <source>
        <dbReference type="EMBL" id="KAF4649171.1"/>
    </source>
</evidence>
<dbReference type="EMBL" id="JAAPAO010001639">
    <property type="protein sequence ID" value="KAF4649171.1"/>
    <property type="molecule type" value="Genomic_DNA"/>
</dbReference>
<comment type="caution">
    <text evidence="1">The sequence shown here is derived from an EMBL/GenBank/DDBJ whole genome shotgun (WGS) entry which is preliminary data.</text>
</comment>
<accession>A0A7J6KRI9</accession>
<dbReference type="Proteomes" id="UP000591131">
    <property type="component" value="Unassembled WGS sequence"/>
</dbReference>
<gene>
    <name evidence="1" type="ORF">FOL47_002354</name>
</gene>
<organism evidence="1 2">
    <name type="scientific">Perkinsus chesapeaki</name>
    <name type="common">Clam parasite</name>
    <name type="synonym">Perkinsus andrewsi</name>
    <dbReference type="NCBI Taxonomy" id="330153"/>
    <lineage>
        <taxon>Eukaryota</taxon>
        <taxon>Sar</taxon>
        <taxon>Alveolata</taxon>
        <taxon>Perkinsozoa</taxon>
        <taxon>Perkinsea</taxon>
        <taxon>Perkinsida</taxon>
        <taxon>Perkinsidae</taxon>
        <taxon>Perkinsus</taxon>
    </lineage>
</organism>
<proteinExistence type="predicted"/>
<evidence type="ECO:0000313" key="2">
    <source>
        <dbReference type="Proteomes" id="UP000591131"/>
    </source>
</evidence>
<dbReference type="AlphaFoldDB" id="A0A7J6KRI9"/>
<protein>
    <submittedName>
        <fullName evidence="1">Uncharacterized protein</fullName>
    </submittedName>
</protein>
<sequence>MPNDPSPRVDSTSSGVLANRTVHKLVTLSGLSNPLSQCHEKTMNNHTVIRGSKLTTRMFKLLNFIAGTHYIACGQKSTLEGYYIADIGTYDNDLLFYHNNLSIHLRAQYVGLRASTVYTYDEATGSINIDSKYLNASAETFPYVGYRWKSRYNSSMIADADSLQSLWSLPSWGWSLTRIPGPGSHGGLAFNESSLTGSLISDHGLVLFFLDWTLP</sequence>
<reference evidence="1 2" key="1">
    <citation type="submission" date="2020-04" db="EMBL/GenBank/DDBJ databases">
        <title>Perkinsus chesapeaki whole genome sequence.</title>
        <authorList>
            <person name="Bogema D.R."/>
        </authorList>
    </citation>
    <scope>NUCLEOTIDE SEQUENCE [LARGE SCALE GENOMIC DNA]</scope>
    <source>
        <strain evidence="1">ATCC PRA-425</strain>
    </source>
</reference>
<name>A0A7J6KRI9_PERCH</name>
<keyword evidence="2" id="KW-1185">Reference proteome</keyword>